<dbReference type="EMBL" id="GGEC01001457">
    <property type="protein sequence ID" value="MBW81940.1"/>
    <property type="molecule type" value="Transcribed_RNA"/>
</dbReference>
<accession>A0A2P2IL16</accession>
<sequence>MEVCHGDEAAPASMQDLRSYSINYPCFTQPNQLSKEVKIKKGRSNSGLSSKGWSFCDPELQRKTRLLATMSMP</sequence>
<keyword evidence="1" id="KW-0648">Protein biosynthesis</keyword>
<organism evidence="1">
    <name type="scientific">Rhizophora mucronata</name>
    <name type="common">Asiatic mangrove</name>
    <dbReference type="NCBI Taxonomy" id="61149"/>
    <lineage>
        <taxon>Eukaryota</taxon>
        <taxon>Viridiplantae</taxon>
        <taxon>Streptophyta</taxon>
        <taxon>Embryophyta</taxon>
        <taxon>Tracheophyta</taxon>
        <taxon>Spermatophyta</taxon>
        <taxon>Magnoliopsida</taxon>
        <taxon>eudicotyledons</taxon>
        <taxon>Gunneridae</taxon>
        <taxon>Pentapetalae</taxon>
        <taxon>rosids</taxon>
        <taxon>fabids</taxon>
        <taxon>Malpighiales</taxon>
        <taxon>Rhizophoraceae</taxon>
        <taxon>Rhizophora</taxon>
    </lineage>
</organism>
<dbReference type="GO" id="GO:0003743">
    <property type="term" value="F:translation initiation factor activity"/>
    <property type="evidence" value="ECO:0007669"/>
    <property type="project" value="UniProtKB-KW"/>
</dbReference>
<name>A0A2P2IL16_RHIMU</name>
<proteinExistence type="predicted"/>
<keyword evidence="1" id="KW-0396">Initiation factor</keyword>
<dbReference type="AlphaFoldDB" id="A0A2P2IL16"/>
<protein>
    <submittedName>
        <fullName evidence="1">Eukaryotic initiation factor 4A-1</fullName>
    </submittedName>
</protein>
<evidence type="ECO:0000313" key="1">
    <source>
        <dbReference type="EMBL" id="MBW81940.1"/>
    </source>
</evidence>
<reference evidence="1" key="1">
    <citation type="submission" date="2018-02" db="EMBL/GenBank/DDBJ databases">
        <title>Rhizophora mucronata_Transcriptome.</title>
        <authorList>
            <person name="Meera S.P."/>
            <person name="Sreeshan A."/>
            <person name="Augustine A."/>
        </authorList>
    </citation>
    <scope>NUCLEOTIDE SEQUENCE</scope>
    <source>
        <tissue evidence="1">Leaf</tissue>
    </source>
</reference>